<keyword evidence="2" id="KW-0732">Signal</keyword>
<evidence type="ECO:0000313" key="4">
    <source>
        <dbReference type="Proteomes" id="UP000291343"/>
    </source>
</evidence>
<reference evidence="3 4" key="1">
    <citation type="journal article" date="2017" name="Gigascience">
        <title>Genome sequence of the small brown planthopper, Laodelphax striatellus.</title>
        <authorList>
            <person name="Zhu J."/>
            <person name="Jiang F."/>
            <person name="Wang X."/>
            <person name="Yang P."/>
            <person name="Bao Y."/>
            <person name="Zhao W."/>
            <person name="Wang W."/>
            <person name="Lu H."/>
            <person name="Wang Q."/>
            <person name="Cui N."/>
            <person name="Li J."/>
            <person name="Chen X."/>
            <person name="Luo L."/>
            <person name="Yu J."/>
            <person name="Kang L."/>
            <person name="Cui F."/>
        </authorList>
    </citation>
    <scope>NUCLEOTIDE SEQUENCE [LARGE SCALE GENOMIC DNA]</scope>
    <source>
        <strain evidence="3">Lst14</strain>
    </source>
</reference>
<dbReference type="InParanoid" id="A0A482WIK9"/>
<keyword evidence="4" id="KW-1185">Reference proteome</keyword>
<evidence type="ECO:0000256" key="2">
    <source>
        <dbReference type="SAM" id="SignalP"/>
    </source>
</evidence>
<name>A0A482WIK9_LAOST</name>
<dbReference type="SMR" id="A0A482WIK9"/>
<protein>
    <submittedName>
        <fullName evidence="3">Uncharacterized protein</fullName>
    </submittedName>
</protein>
<organism evidence="3 4">
    <name type="scientific">Laodelphax striatellus</name>
    <name type="common">Small brown planthopper</name>
    <name type="synonym">Delphax striatella</name>
    <dbReference type="NCBI Taxonomy" id="195883"/>
    <lineage>
        <taxon>Eukaryota</taxon>
        <taxon>Metazoa</taxon>
        <taxon>Ecdysozoa</taxon>
        <taxon>Arthropoda</taxon>
        <taxon>Hexapoda</taxon>
        <taxon>Insecta</taxon>
        <taxon>Pterygota</taxon>
        <taxon>Neoptera</taxon>
        <taxon>Paraneoptera</taxon>
        <taxon>Hemiptera</taxon>
        <taxon>Auchenorrhyncha</taxon>
        <taxon>Fulgoroidea</taxon>
        <taxon>Delphacidae</taxon>
        <taxon>Criomorphinae</taxon>
        <taxon>Laodelphax</taxon>
    </lineage>
</organism>
<evidence type="ECO:0000313" key="3">
    <source>
        <dbReference type="EMBL" id="RZF33354.1"/>
    </source>
</evidence>
<feature type="signal peptide" evidence="2">
    <location>
        <begin position="1"/>
        <end position="24"/>
    </location>
</feature>
<dbReference type="OrthoDB" id="6376425at2759"/>
<feature type="compositionally biased region" description="Polar residues" evidence="1">
    <location>
        <begin position="173"/>
        <end position="185"/>
    </location>
</feature>
<feature type="region of interest" description="Disordered" evidence="1">
    <location>
        <begin position="292"/>
        <end position="345"/>
    </location>
</feature>
<proteinExistence type="predicted"/>
<sequence length="345" mass="38334">MDEKMACAFLFMLVCSAALPVISGYRMATAIGGGGGSSDESRAMAAAAAAAAAAVAAANEPTCDQLRVMWRFSKRQSRAAEITNELPTYRDPLAYNVWEAYARTRSGGGRRRPAMVFGRIVHDARTAASAAAPSTYEALLTASPDRLRAFEEVTRLYGDRAGPPAPSRKTSFRGASTQPRPVSSGQFQHLKELIRSERARELLEQRMKEEAVARAEALKDIVNQVHFGRIVQHQKGQLEQAMAYAEQSNGQQGHGHGYAHSQLIHKRTLPSPYHYPFIVDYYDDQADKDDDVDPSYFVTNQRRDASFRPRPHPQRLYPKLDIDVDTPLSKRTERESRGHGDVVQD</sequence>
<comment type="caution">
    <text evidence="3">The sequence shown here is derived from an EMBL/GenBank/DDBJ whole genome shotgun (WGS) entry which is preliminary data.</text>
</comment>
<dbReference type="EMBL" id="QKKF02034243">
    <property type="protein sequence ID" value="RZF33354.1"/>
    <property type="molecule type" value="Genomic_DNA"/>
</dbReference>
<feature type="chain" id="PRO_5019835718" evidence="2">
    <location>
        <begin position="25"/>
        <end position="345"/>
    </location>
</feature>
<feature type="compositionally biased region" description="Basic and acidic residues" evidence="1">
    <location>
        <begin position="318"/>
        <end position="345"/>
    </location>
</feature>
<dbReference type="Proteomes" id="UP000291343">
    <property type="component" value="Unassembled WGS sequence"/>
</dbReference>
<accession>A0A482WIK9</accession>
<gene>
    <name evidence="3" type="ORF">LSTR_LSTR007699</name>
</gene>
<dbReference type="STRING" id="195883.A0A482WIK9"/>
<feature type="region of interest" description="Disordered" evidence="1">
    <location>
        <begin position="158"/>
        <end position="185"/>
    </location>
</feature>
<dbReference type="AlphaFoldDB" id="A0A482WIK9"/>
<evidence type="ECO:0000256" key="1">
    <source>
        <dbReference type="SAM" id="MobiDB-lite"/>
    </source>
</evidence>